<evidence type="ECO:0000256" key="2">
    <source>
        <dbReference type="ARBA" id="ARBA00004370"/>
    </source>
</evidence>
<keyword evidence="5" id="KW-0808">Transferase</keyword>
<feature type="domain" description="HAMP" evidence="10">
    <location>
        <begin position="172"/>
        <end position="230"/>
    </location>
</feature>
<comment type="catalytic activity">
    <reaction evidence="1">
        <text>ATP + protein L-histidine = ADP + protein N-phospho-L-histidine.</text>
        <dbReference type="EC" id="2.7.13.3"/>
    </reaction>
</comment>
<feature type="domain" description="Histidine kinase" evidence="9">
    <location>
        <begin position="300"/>
        <end position="528"/>
    </location>
</feature>
<evidence type="ECO:0000259" key="9">
    <source>
        <dbReference type="PROSITE" id="PS50109"/>
    </source>
</evidence>
<dbReference type="PRINTS" id="PR00344">
    <property type="entry name" value="BCTRLSENSOR"/>
</dbReference>
<dbReference type="Gene3D" id="3.30.565.10">
    <property type="entry name" value="Histidine kinase-like ATPase, C-terminal domain"/>
    <property type="match status" value="1"/>
</dbReference>
<keyword evidence="6" id="KW-0418">Kinase</keyword>
<keyword evidence="12" id="KW-1185">Reference proteome</keyword>
<comment type="subcellular location">
    <subcellularLocation>
        <location evidence="2">Membrane</location>
    </subcellularLocation>
</comment>
<sequence>MSLPRVFASTLGRRFVLLIVLFSSFFTLIASSVQLFMDYNEDVTRVNSQVSDIERSYLNTITLSLWSLDEDQLTVQLQGLSTLPDIEWVAITADGRVEYEAGSRPASEDHLHTLPLIYESNRTEPITLGQLHIAANINNIYNRLLYKAGVILFSNALKTFAVSGFILILIYVLVTRPLTSIADYLSQLSVRSIDQPLRLNHPRHTRKKDEIDSVVENLNIMRNNLNVAIEHLQATQQELRQLLKERDRLLEMDKIYNEQLELLVTQRTRQVEQSLADVKAAQESLVEKEKMAALGDMVAGIAHEINTPIGVCRTAASVQSDGVASVREKMEQGTLTQSDLTRFLDDVEEASSLFDTNIIKASELISNFKLISTDQSHDTIHTFNLNEYIHSSIQTIFPQIKKQNITFNIDVPDEIELTTYPGAIHQVLTNLILNSANHGFNQQSGKIGVSATLDEGCVLLRYQDSGRGLSDEERLRIFEPFYTTKRGKGGSGLGMSIVYNIVTKQLQGRLKLGDGDGFNLSMRIPKTLDAEQDSG</sequence>
<dbReference type="EC" id="2.7.13.3" evidence="3"/>
<organism evidence="11 12">
    <name type="scientific">Neptunomonas marina</name>
    <dbReference type="NCBI Taxonomy" id="1815562"/>
    <lineage>
        <taxon>Bacteria</taxon>
        <taxon>Pseudomonadati</taxon>
        <taxon>Pseudomonadota</taxon>
        <taxon>Gammaproteobacteria</taxon>
        <taxon>Oceanospirillales</taxon>
        <taxon>Oceanospirillaceae</taxon>
        <taxon>Neptunomonas</taxon>
    </lineage>
</organism>
<dbReference type="InterPro" id="IPR005467">
    <property type="entry name" value="His_kinase_dom"/>
</dbReference>
<feature type="transmembrane region" description="Helical" evidence="8">
    <location>
        <begin position="15"/>
        <end position="37"/>
    </location>
</feature>
<dbReference type="Proteomes" id="UP000282818">
    <property type="component" value="Unassembled WGS sequence"/>
</dbReference>
<dbReference type="SUPFAM" id="SSF55874">
    <property type="entry name" value="ATPase domain of HSP90 chaperone/DNA topoisomerase II/histidine kinase"/>
    <property type="match status" value="1"/>
</dbReference>
<dbReference type="SUPFAM" id="SSF47384">
    <property type="entry name" value="Homodimeric domain of signal transducing histidine kinase"/>
    <property type="match status" value="1"/>
</dbReference>
<dbReference type="GO" id="GO:0016020">
    <property type="term" value="C:membrane"/>
    <property type="evidence" value="ECO:0007669"/>
    <property type="project" value="UniProtKB-SubCell"/>
</dbReference>
<accession>A0A437QE02</accession>
<keyword evidence="4" id="KW-0597">Phosphoprotein</keyword>
<dbReference type="Pfam" id="PF17149">
    <property type="entry name" value="CHASE5"/>
    <property type="match status" value="1"/>
</dbReference>
<dbReference type="InterPro" id="IPR003594">
    <property type="entry name" value="HATPase_dom"/>
</dbReference>
<evidence type="ECO:0000256" key="4">
    <source>
        <dbReference type="ARBA" id="ARBA00022553"/>
    </source>
</evidence>
<dbReference type="Pfam" id="PF02518">
    <property type="entry name" value="HATPase_c"/>
    <property type="match status" value="1"/>
</dbReference>
<dbReference type="Gene3D" id="6.10.340.10">
    <property type="match status" value="1"/>
</dbReference>
<comment type="caution">
    <text evidence="11">The sequence shown here is derived from an EMBL/GenBank/DDBJ whole genome shotgun (WGS) entry which is preliminary data.</text>
</comment>
<evidence type="ECO:0000313" key="11">
    <source>
        <dbReference type="EMBL" id="RVU32760.1"/>
    </source>
</evidence>
<dbReference type="CDD" id="cd00075">
    <property type="entry name" value="HATPase"/>
    <property type="match status" value="1"/>
</dbReference>
<dbReference type="InterPro" id="IPR033414">
    <property type="entry name" value="Sensor_dom"/>
</dbReference>
<dbReference type="PROSITE" id="PS50109">
    <property type="entry name" value="HIS_KIN"/>
    <property type="match status" value="1"/>
</dbReference>
<dbReference type="EMBL" id="SACQ01000001">
    <property type="protein sequence ID" value="RVU32760.1"/>
    <property type="molecule type" value="Genomic_DNA"/>
</dbReference>
<evidence type="ECO:0000256" key="6">
    <source>
        <dbReference type="ARBA" id="ARBA00022777"/>
    </source>
</evidence>
<reference evidence="11 12" key="1">
    <citation type="submission" date="2019-01" db="EMBL/GenBank/DDBJ databases">
        <authorList>
            <person name="Chen W.-M."/>
        </authorList>
    </citation>
    <scope>NUCLEOTIDE SEQUENCE [LARGE SCALE GENOMIC DNA]</scope>
    <source>
        <strain evidence="11 12">HPM-16</strain>
    </source>
</reference>
<dbReference type="RefSeq" id="WP_127692928.1">
    <property type="nucleotide sequence ID" value="NZ_SACQ01000001.1"/>
</dbReference>
<dbReference type="CDD" id="cd00082">
    <property type="entry name" value="HisKA"/>
    <property type="match status" value="1"/>
</dbReference>
<protein>
    <recommendedName>
        <fullName evidence="3">histidine kinase</fullName>
        <ecNumber evidence="3">2.7.13.3</ecNumber>
    </recommendedName>
</protein>
<keyword evidence="7" id="KW-0175">Coiled coil</keyword>
<dbReference type="GO" id="GO:0000155">
    <property type="term" value="F:phosphorelay sensor kinase activity"/>
    <property type="evidence" value="ECO:0007669"/>
    <property type="project" value="InterPro"/>
</dbReference>
<gene>
    <name evidence="11" type="ORF">EOE65_03630</name>
</gene>
<evidence type="ECO:0000256" key="7">
    <source>
        <dbReference type="SAM" id="Coils"/>
    </source>
</evidence>
<name>A0A437QE02_9GAMM</name>
<dbReference type="InterPro" id="IPR036890">
    <property type="entry name" value="HATPase_C_sf"/>
</dbReference>
<dbReference type="PANTHER" id="PTHR43065:SF47">
    <property type="match status" value="1"/>
</dbReference>
<dbReference type="Gene3D" id="1.10.287.130">
    <property type="match status" value="1"/>
</dbReference>
<proteinExistence type="predicted"/>
<dbReference type="InterPro" id="IPR003660">
    <property type="entry name" value="HAMP_dom"/>
</dbReference>
<feature type="coiled-coil region" evidence="7">
    <location>
        <begin position="215"/>
        <end position="252"/>
    </location>
</feature>
<dbReference type="InterPro" id="IPR036097">
    <property type="entry name" value="HisK_dim/P_sf"/>
</dbReference>
<dbReference type="AlphaFoldDB" id="A0A437QE02"/>
<evidence type="ECO:0000256" key="8">
    <source>
        <dbReference type="SAM" id="Phobius"/>
    </source>
</evidence>
<keyword evidence="8" id="KW-0812">Transmembrane</keyword>
<keyword evidence="8" id="KW-1133">Transmembrane helix</keyword>
<evidence type="ECO:0000256" key="3">
    <source>
        <dbReference type="ARBA" id="ARBA00012438"/>
    </source>
</evidence>
<evidence type="ECO:0000259" key="10">
    <source>
        <dbReference type="PROSITE" id="PS50885"/>
    </source>
</evidence>
<keyword evidence="8" id="KW-0472">Membrane</keyword>
<evidence type="ECO:0000313" key="12">
    <source>
        <dbReference type="Proteomes" id="UP000282818"/>
    </source>
</evidence>
<dbReference type="InterPro" id="IPR003661">
    <property type="entry name" value="HisK_dim/P_dom"/>
</dbReference>
<dbReference type="SMART" id="SM00387">
    <property type="entry name" value="HATPase_c"/>
    <property type="match status" value="1"/>
</dbReference>
<feature type="transmembrane region" description="Helical" evidence="8">
    <location>
        <begin position="150"/>
        <end position="174"/>
    </location>
</feature>
<evidence type="ECO:0000256" key="5">
    <source>
        <dbReference type="ARBA" id="ARBA00022679"/>
    </source>
</evidence>
<dbReference type="PANTHER" id="PTHR43065">
    <property type="entry name" value="SENSOR HISTIDINE KINASE"/>
    <property type="match status" value="1"/>
</dbReference>
<dbReference type="InterPro" id="IPR004358">
    <property type="entry name" value="Sig_transdc_His_kin-like_C"/>
</dbReference>
<evidence type="ECO:0000256" key="1">
    <source>
        <dbReference type="ARBA" id="ARBA00000085"/>
    </source>
</evidence>
<dbReference type="PROSITE" id="PS50885">
    <property type="entry name" value="HAMP"/>
    <property type="match status" value="1"/>
</dbReference>